<dbReference type="InterPro" id="IPR050736">
    <property type="entry name" value="Sensor_HK_Regulatory"/>
</dbReference>
<dbReference type="InterPro" id="IPR004358">
    <property type="entry name" value="Sig_transdc_His_kin-like_C"/>
</dbReference>
<dbReference type="Proteomes" id="UP000228921">
    <property type="component" value="Unassembled WGS sequence"/>
</dbReference>
<evidence type="ECO:0000256" key="1">
    <source>
        <dbReference type="ARBA" id="ARBA00000085"/>
    </source>
</evidence>
<dbReference type="CDD" id="cd00082">
    <property type="entry name" value="HisKA"/>
    <property type="match status" value="1"/>
</dbReference>
<dbReference type="Gene3D" id="3.30.450.20">
    <property type="entry name" value="PAS domain"/>
    <property type="match status" value="1"/>
</dbReference>
<evidence type="ECO:0000259" key="7">
    <source>
        <dbReference type="PROSITE" id="PS50109"/>
    </source>
</evidence>
<evidence type="ECO:0000256" key="2">
    <source>
        <dbReference type="ARBA" id="ARBA00012438"/>
    </source>
</evidence>
<dbReference type="AlphaFoldDB" id="A0A2M8P105"/>
<keyword evidence="3" id="KW-0597">Phosphoprotein</keyword>
<dbReference type="EMBL" id="PGTK01000004">
    <property type="protein sequence ID" value="PJF31228.1"/>
    <property type="molecule type" value="Genomic_DNA"/>
</dbReference>
<dbReference type="SMART" id="SM00388">
    <property type="entry name" value="HisKA"/>
    <property type="match status" value="1"/>
</dbReference>
<dbReference type="EC" id="2.7.13.3" evidence="2"/>
<dbReference type="Gene3D" id="3.30.565.10">
    <property type="entry name" value="Histidine kinase-like ATPase, C-terminal domain"/>
    <property type="match status" value="1"/>
</dbReference>
<dbReference type="PROSITE" id="PS50109">
    <property type="entry name" value="HIS_KIN"/>
    <property type="match status" value="1"/>
</dbReference>
<dbReference type="PANTHER" id="PTHR43711">
    <property type="entry name" value="TWO-COMPONENT HISTIDINE KINASE"/>
    <property type="match status" value="1"/>
</dbReference>
<sequence length="420" mass="46273">MPPELPSAHAREDAVWSLLRFVDDFGRASEGFFKRLYQGLRRKPPQRLPEPDQESALRQANRELSARLREVQTLAARMEAIFARLEEGVIMQSTEGRVVLINNAALRLIGSMRTFWESDLGRLFKQASDLPQGEAELEPIGKPLRVQVNDRILGVRLSAVRADNGSLLGTLLLLTDATREALADRLKDQFVTQITHELRTPLTAIKGMSEVLLSAPADRPPNRKFLEAIGRNVNTLDRMITELLDISEINTGTFAVRKQPVALDELVFDVIKGRESAIKRGGLTIGMAVTNRARLRVLGDDRRLSWAIGHLLDNAINYTLKGGSIIVRLGAIRGDKVLLDVVDSGVGISERDAAHIFERFYRGKARAPDGKLIDPRGLGQGLYIARAVAEAHGGYLVFTSTVGQGSKFTLGLPLPPETGI</sequence>
<dbReference type="SUPFAM" id="SSF55785">
    <property type="entry name" value="PYP-like sensor domain (PAS domain)"/>
    <property type="match status" value="1"/>
</dbReference>
<dbReference type="Pfam" id="PF00512">
    <property type="entry name" value="HisKA"/>
    <property type="match status" value="1"/>
</dbReference>
<dbReference type="Pfam" id="PF02518">
    <property type="entry name" value="HATPase_c"/>
    <property type="match status" value="1"/>
</dbReference>
<dbReference type="SMART" id="SM00387">
    <property type="entry name" value="HATPase_c"/>
    <property type="match status" value="1"/>
</dbReference>
<dbReference type="SUPFAM" id="SSF55874">
    <property type="entry name" value="ATPase domain of HSP90 chaperone/DNA topoisomerase II/histidine kinase"/>
    <property type="match status" value="1"/>
</dbReference>
<evidence type="ECO:0000313" key="8">
    <source>
        <dbReference type="EMBL" id="PJF31228.1"/>
    </source>
</evidence>
<proteinExistence type="predicted"/>
<keyword evidence="6" id="KW-0902">Two-component regulatory system</keyword>
<dbReference type="PRINTS" id="PR00344">
    <property type="entry name" value="BCTRLSENSOR"/>
</dbReference>
<organism evidence="8 9">
    <name type="scientific">Candidatus Thermofonsia Clade 1 bacterium</name>
    <dbReference type="NCBI Taxonomy" id="2364210"/>
    <lineage>
        <taxon>Bacteria</taxon>
        <taxon>Bacillati</taxon>
        <taxon>Chloroflexota</taxon>
        <taxon>Candidatus Thermofontia</taxon>
        <taxon>Candidatus Thermofonsia Clade 1</taxon>
    </lineage>
</organism>
<dbReference type="InterPro" id="IPR003661">
    <property type="entry name" value="HisK_dim/P_dom"/>
</dbReference>
<accession>A0A2M8P105</accession>
<dbReference type="PANTHER" id="PTHR43711:SF1">
    <property type="entry name" value="HISTIDINE KINASE 1"/>
    <property type="match status" value="1"/>
</dbReference>
<evidence type="ECO:0000256" key="4">
    <source>
        <dbReference type="ARBA" id="ARBA00022679"/>
    </source>
</evidence>
<dbReference type="InterPro" id="IPR036097">
    <property type="entry name" value="HisK_dim/P_sf"/>
</dbReference>
<dbReference type="Gene3D" id="1.10.287.130">
    <property type="match status" value="1"/>
</dbReference>
<dbReference type="CDD" id="cd00075">
    <property type="entry name" value="HATPase"/>
    <property type="match status" value="1"/>
</dbReference>
<dbReference type="GO" id="GO:0000155">
    <property type="term" value="F:phosphorelay sensor kinase activity"/>
    <property type="evidence" value="ECO:0007669"/>
    <property type="project" value="InterPro"/>
</dbReference>
<evidence type="ECO:0000313" key="9">
    <source>
        <dbReference type="Proteomes" id="UP000228921"/>
    </source>
</evidence>
<keyword evidence="5" id="KW-0418">Kinase</keyword>
<dbReference type="InterPro" id="IPR005467">
    <property type="entry name" value="His_kinase_dom"/>
</dbReference>
<reference evidence="8 9" key="1">
    <citation type="submission" date="2017-11" db="EMBL/GenBank/DDBJ databases">
        <title>Evolution of Phototrophy in the Chloroflexi Phylum Driven by Horizontal Gene Transfer.</title>
        <authorList>
            <person name="Ward L.M."/>
            <person name="Hemp J."/>
            <person name="Shih P.M."/>
            <person name="Mcglynn S.E."/>
            <person name="Fischer W."/>
        </authorList>
    </citation>
    <scope>NUCLEOTIDE SEQUENCE [LARGE SCALE GENOMIC DNA]</scope>
    <source>
        <strain evidence="8">CP2_2F</strain>
    </source>
</reference>
<dbReference type="InterPro" id="IPR035965">
    <property type="entry name" value="PAS-like_dom_sf"/>
</dbReference>
<comment type="caution">
    <text evidence="8">The sequence shown here is derived from an EMBL/GenBank/DDBJ whole genome shotgun (WGS) entry which is preliminary data.</text>
</comment>
<keyword evidence="4" id="KW-0808">Transferase</keyword>
<evidence type="ECO:0000256" key="6">
    <source>
        <dbReference type="ARBA" id="ARBA00023012"/>
    </source>
</evidence>
<dbReference type="SUPFAM" id="SSF47384">
    <property type="entry name" value="Homodimeric domain of signal transducing histidine kinase"/>
    <property type="match status" value="1"/>
</dbReference>
<evidence type="ECO:0000256" key="3">
    <source>
        <dbReference type="ARBA" id="ARBA00022553"/>
    </source>
</evidence>
<gene>
    <name evidence="8" type="ORF">CUN51_05000</name>
</gene>
<dbReference type="InterPro" id="IPR036890">
    <property type="entry name" value="HATPase_C_sf"/>
</dbReference>
<dbReference type="InterPro" id="IPR003594">
    <property type="entry name" value="HATPase_dom"/>
</dbReference>
<name>A0A2M8P105_9CHLR</name>
<comment type="catalytic activity">
    <reaction evidence="1">
        <text>ATP + protein L-histidine = ADP + protein N-phospho-L-histidine.</text>
        <dbReference type="EC" id="2.7.13.3"/>
    </reaction>
</comment>
<protein>
    <recommendedName>
        <fullName evidence="2">histidine kinase</fullName>
        <ecNumber evidence="2">2.7.13.3</ecNumber>
    </recommendedName>
</protein>
<feature type="domain" description="Histidine kinase" evidence="7">
    <location>
        <begin position="193"/>
        <end position="416"/>
    </location>
</feature>
<evidence type="ECO:0000256" key="5">
    <source>
        <dbReference type="ARBA" id="ARBA00022777"/>
    </source>
</evidence>